<dbReference type="EMBL" id="CP002192">
    <property type="protein sequence ID" value="AFD27231.1"/>
    <property type="molecule type" value="Genomic_DNA"/>
</dbReference>
<keyword evidence="2" id="KW-0732">Signal</keyword>
<feature type="compositionally biased region" description="Low complexity" evidence="1">
    <location>
        <begin position="45"/>
        <end position="75"/>
    </location>
</feature>
<dbReference type="HOGENOM" id="CLU_311175_0_0_0"/>
<dbReference type="InterPro" id="IPR012334">
    <property type="entry name" value="Pectin_lyas_fold"/>
</dbReference>
<gene>
    <name evidence="3" type="ordered locus">DGo_PA0345</name>
</gene>
<keyword evidence="3" id="KW-0614">Plasmid</keyword>
<geneLocation type="plasmid" evidence="3 4">
    <name>P1</name>
</geneLocation>
<sequence length="944" mass="93491">MSDDLRPTRRPGARPLSRSFPAGLGFLLPAVLLAACSAPQPPAATPAAAAPSTSTSAPPTGTAPTSPAEPAPAEQRQPLQALGLLNIKLSGLNDDGSVTASVQPPASLGAQALTNLDSVQAEVVSTGSFTVGQRGAGGARYVSVTFRVRNASSAGTPFGTARQNLTLLGASTSGTIAQTPYSQLLRFDGTAADPAVAATILPTPGMTYDRTTDAPVPLAGAQDLQVFTEGEVAALGNVAGTTRVFPFGFVVRNRTQTSSRALAANPAAGQYDGVVTLALKFPLQADAAADPFSVMVTFAVVDDPVTRVTQSTEEQAVGGSVQARAAALGAGTQIATLCGTALSGANTLFVGSATTAGNTGRTAHIGGNVALSTPPTASSAIGNTLLSVPAAQGLSRFYSVYSPSTLTFAGTGTARGGTATVASDGSYTFISKPGDGVGSTAISDSLNYTVSDGAGCTSPTQTAPVGINQRVWYVNNAANGAGDGRQTTPFQTLAAAQSASAAADTIYVFRGNGTTSGQNAGFVLKDNQTLIGEGSELKVGAVSVLPAGAAPASIGNFDGVGLTLANGNTVRGLNVGGTSGGIVGTNFGKLSATLGSVTATAGPALNLTTGTLDATAIRLDATNPATAGAGVDLSSVGGSLSVLGTGSAGTGGTVQATGTNGVGYRIRPGNADLTLGLARVQAQNSLSGLLFSTVTTDTGRLGLTVSDSAFTNNTGRAVSLESRGTGANSFLLERNSVSNTSGTGGIVYTAGRTATANSVDRGVFRGNTVAIGNTYAGGGSGFSIVANGNSRGQFLLENNTVSSFNTYGMELRAGQLTETDTGSARLDLTLRNNTVSTPSAAASEALEGVGLTVGIDAAETDQLCANLTGNTISAQNGGTNGAQSAVVVRQRAGTTFTLTGLSGTGATGTTNTIASRNNGATTRIRNPAATLNPVAGTCTEPSLP</sequence>
<evidence type="ECO:0000313" key="3">
    <source>
        <dbReference type="EMBL" id="AFD27231.1"/>
    </source>
</evidence>
<feature type="chain" id="PRO_5003612601" evidence="2">
    <location>
        <begin position="35"/>
        <end position="944"/>
    </location>
</feature>
<protein>
    <submittedName>
        <fullName evidence="3">VcbS</fullName>
    </submittedName>
</protein>
<organism evidence="3 4">
    <name type="scientific">Deinococcus gobiensis (strain DSM 21396 / JCM 16679 / CGMCC 1.7299 / I-0)</name>
    <dbReference type="NCBI Taxonomy" id="745776"/>
    <lineage>
        <taxon>Bacteria</taxon>
        <taxon>Thermotogati</taxon>
        <taxon>Deinococcota</taxon>
        <taxon>Deinococci</taxon>
        <taxon>Deinococcales</taxon>
        <taxon>Deinococcaceae</taxon>
        <taxon>Deinococcus</taxon>
    </lineage>
</organism>
<feature type="region of interest" description="Disordered" evidence="1">
    <location>
        <begin position="39"/>
        <end position="75"/>
    </location>
</feature>
<dbReference type="KEGG" id="dgo:DGo_PA0345"/>
<dbReference type="AlphaFoldDB" id="H8H0H9"/>
<keyword evidence="4" id="KW-1185">Reference proteome</keyword>
<reference evidence="3 4" key="1">
    <citation type="journal article" date="2012" name="PLoS ONE">
        <title>Genome sequence and transcriptome analysis of the radioresistant bacterium Deinococcus gobiensis: insights into the extreme environmental adaptations.</title>
        <authorList>
            <person name="Yuan M."/>
            <person name="Chen M."/>
            <person name="Zhang W."/>
            <person name="Lu W."/>
            <person name="Wang J."/>
            <person name="Yang M."/>
            <person name="Zhao P."/>
            <person name="Tang R."/>
            <person name="Li X."/>
            <person name="Hao Y."/>
            <person name="Zhou Z."/>
            <person name="Zhan Y."/>
            <person name="Yu H."/>
            <person name="Teng C."/>
            <person name="Yan Y."/>
            <person name="Ping S."/>
            <person name="Wang Y."/>
            <person name="Lin M."/>
        </authorList>
    </citation>
    <scope>NUCLEOTIDE SEQUENCE [LARGE SCALE GENOMIC DNA]</scope>
    <source>
        <strain evidence="4">DSM 21396 / JCM 16679 / CGMCC 1.7299 / I-0</strain>
        <plasmid evidence="3">P1</plasmid>
    </source>
</reference>
<name>H8H0H9_DEIGI</name>
<evidence type="ECO:0000256" key="2">
    <source>
        <dbReference type="SAM" id="SignalP"/>
    </source>
</evidence>
<feature type="region of interest" description="Disordered" evidence="1">
    <location>
        <begin position="1"/>
        <end position="21"/>
    </location>
</feature>
<dbReference type="Gene3D" id="2.160.20.10">
    <property type="entry name" value="Single-stranded right-handed beta-helix, Pectin lyase-like"/>
    <property type="match status" value="1"/>
</dbReference>
<dbReference type="RefSeq" id="WP_014695749.1">
    <property type="nucleotide sequence ID" value="NC_017805.1"/>
</dbReference>
<dbReference type="PATRIC" id="fig|745776.4.peg.3379"/>
<evidence type="ECO:0000256" key="1">
    <source>
        <dbReference type="SAM" id="MobiDB-lite"/>
    </source>
</evidence>
<accession>H8H0H9</accession>
<proteinExistence type="predicted"/>
<feature type="signal peptide" evidence="2">
    <location>
        <begin position="1"/>
        <end position="34"/>
    </location>
</feature>
<dbReference type="Proteomes" id="UP000007575">
    <property type="component" value="Plasmid P1"/>
</dbReference>
<evidence type="ECO:0000313" key="4">
    <source>
        <dbReference type="Proteomes" id="UP000007575"/>
    </source>
</evidence>